<evidence type="ECO:0000313" key="2">
    <source>
        <dbReference type="Proteomes" id="UP000472372"/>
    </source>
</evidence>
<dbReference type="Proteomes" id="UP000472372">
    <property type="component" value="Chromosome 6"/>
</dbReference>
<gene>
    <name evidence="1" type="ORF">PTTW11_07045</name>
</gene>
<sequence length="494" mass="54569">MASLLLYLSATVLFAQSTVASNCTKKPIYVDIHKRAVHDSPVFQYGSFIGLGTPAQNQSLWPSVQQNHTSFASGNYCKDNTTLRNCFNSTGGFFNSQDSTSFVQDVNLQSLDQAQEGFTASFGQEVLRLYTHYFESDGASQTLVENSTIEVADSGSITPGRVGMGSSSTLLRDLVAQDMIAGRTYSLYIGHGFERAGGIVNGSNVFGGYDSGRFIGEPHRYPMNIENVSPMSVRIKDVILTNANGRGNVSLFDNAAFTGVESRSESFEAQITTEQHPFSLPYQITQNFINQLGAEQDNTWGDHSLKLKNAFNGTLSIVLEDGFTVTLPPEVLMNASNITPIQDRKESDKTPFYLGTAFLGQVYLMADYESNNFFLAKAVQKNNLVMPVTFCPKSTPVAYVRPKVSQWQSQGLAGAVVGGIIGGMGLIVAIYFIWVAWMRKKDERNLKRELKRNSQRKLEQMDIEEAQPKFDPPPQTVNAAKAMFWRKNKPGLTF</sequence>
<accession>A0A6S6W5K0</accession>
<dbReference type="AlphaFoldDB" id="A0A6S6W5K0"/>
<reference evidence="1" key="1">
    <citation type="submission" date="2021-02" db="EMBL/GenBank/DDBJ databases">
        <authorList>
            <person name="Syme A R."/>
            <person name="Syme A R."/>
            <person name="Moolhuijzen P."/>
        </authorList>
    </citation>
    <scope>NUCLEOTIDE SEQUENCE</scope>
    <source>
        <strain evidence="1">W1-1</strain>
    </source>
</reference>
<dbReference type="SUPFAM" id="SSF50630">
    <property type="entry name" value="Acid proteases"/>
    <property type="match status" value="1"/>
</dbReference>
<protein>
    <submittedName>
        <fullName evidence="1">Asp domain containing protein</fullName>
    </submittedName>
</protein>
<dbReference type="EMBL" id="HG992982">
    <property type="protein sequence ID" value="CAE7186874.1"/>
    <property type="molecule type" value="Genomic_DNA"/>
</dbReference>
<dbReference type="InterPro" id="IPR033121">
    <property type="entry name" value="PEPTIDASE_A1"/>
</dbReference>
<dbReference type="Gene3D" id="2.40.70.10">
    <property type="entry name" value="Acid Proteases"/>
    <property type="match status" value="2"/>
</dbReference>
<dbReference type="InterPro" id="IPR021109">
    <property type="entry name" value="Peptidase_aspartic_dom_sf"/>
</dbReference>
<proteinExistence type="predicted"/>
<dbReference type="Pfam" id="PF00026">
    <property type="entry name" value="Asp"/>
    <property type="match status" value="1"/>
</dbReference>
<evidence type="ECO:0000313" key="1">
    <source>
        <dbReference type="EMBL" id="CAE7186874.1"/>
    </source>
</evidence>
<dbReference type="PROSITE" id="PS51767">
    <property type="entry name" value="PEPTIDASE_A1"/>
    <property type="match status" value="1"/>
</dbReference>
<name>A0A6S6W5K0_9PLEO</name>
<organism evidence="1 2">
    <name type="scientific">Pyrenophora teres f. teres</name>
    <dbReference type="NCBI Taxonomy" id="97479"/>
    <lineage>
        <taxon>Eukaryota</taxon>
        <taxon>Fungi</taxon>
        <taxon>Dikarya</taxon>
        <taxon>Ascomycota</taxon>
        <taxon>Pezizomycotina</taxon>
        <taxon>Dothideomycetes</taxon>
        <taxon>Pleosporomycetidae</taxon>
        <taxon>Pleosporales</taxon>
        <taxon>Pleosporineae</taxon>
        <taxon>Pleosporaceae</taxon>
        <taxon>Pyrenophora</taxon>
    </lineage>
</organism>